<evidence type="ECO:0000256" key="3">
    <source>
        <dbReference type="SAM" id="Phobius"/>
    </source>
</evidence>
<feature type="region of interest" description="Disordered" evidence="2">
    <location>
        <begin position="724"/>
        <end position="743"/>
    </location>
</feature>
<gene>
    <name evidence="6" type="primary">tolB2</name>
    <name evidence="6" type="ORF">T03_336</name>
</gene>
<dbReference type="InterPro" id="IPR011042">
    <property type="entry name" value="6-blade_b-propeller_TolB-like"/>
</dbReference>
<reference evidence="6 7" key="1">
    <citation type="submission" date="2015-01" db="EMBL/GenBank/DDBJ databases">
        <title>Evolution of Trichinella species and genotypes.</title>
        <authorList>
            <person name="Korhonen P.K."/>
            <person name="Edoardo P."/>
            <person name="Giuseppe L.R."/>
            <person name="Gasser R.B."/>
        </authorList>
    </citation>
    <scope>NUCLEOTIDE SEQUENCE [LARGE SCALE GENOMIC DNA]</scope>
    <source>
        <strain evidence="6">ISS120</strain>
    </source>
</reference>
<dbReference type="STRING" id="45882.A0A0V1CN62"/>
<feature type="region of interest" description="Disordered" evidence="2">
    <location>
        <begin position="548"/>
        <end position="648"/>
    </location>
</feature>
<evidence type="ECO:0000259" key="5">
    <source>
        <dbReference type="Pfam" id="PF13919"/>
    </source>
</evidence>
<evidence type="ECO:0000256" key="2">
    <source>
        <dbReference type="SAM" id="MobiDB-lite"/>
    </source>
</evidence>
<keyword evidence="7" id="KW-1185">Reference proteome</keyword>
<proteinExistence type="inferred from homology"/>
<keyword evidence="3" id="KW-0472">Membrane</keyword>
<accession>A0A0V1CN62</accession>
<dbReference type="OrthoDB" id="43744at2759"/>
<feature type="signal peptide" evidence="4">
    <location>
        <begin position="1"/>
        <end position="18"/>
    </location>
</feature>
<feature type="compositionally biased region" description="Basic and acidic residues" evidence="2">
    <location>
        <begin position="1001"/>
        <end position="1012"/>
    </location>
</feature>
<feature type="compositionally biased region" description="Basic and acidic residues" evidence="2">
    <location>
        <begin position="627"/>
        <end position="640"/>
    </location>
</feature>
<feature type="compositionally biased region" description="Low complexity" evidence="2">
    <location>
        <begin position="958"/>
        <end position="981"/>
    </location>
</feature>
<dbReference type="Gene3D" id="2.120.10.30">
    <property type="entry name" value="TolB, C-terminal domain"/>
    <property type="match status" value="2"/>
</dbReference>
<dbReference type="PANTHER" id="PTHR36842:SF1">
    <property type="entry name" value="PROTEIN TOLB"/>
    <property type="match status" value="1"/>
</dbReference>
<feature type="transmembrane region" description="Helical" evidence="3">
    <location>
        <begin position="1189"/>
        <end position="1208"/>
    </location>
</feature>
<keyword evidence="3" id="KW-0812">Transmembrane</keyword>
<feature type="compositionally biased region" description="Basic and acidic residues" evidence="2">
    <location>
        <begin position="564"/>
        <end position="579"/>
    </location>
</feature>
<dbReference type="SUPFAM" id="SSF82171">
    <property type="entry name" value="DPP6 N-terminal domain-like"/>
    <property type="match status" value="1"/>
</dbReference>
<dbReference type="Proteomes" id="UP000054653">
    <property type="component" value="Unassembled WGS sequence"/>
</dbReference>
<organism evidence="6 7">
    <name type="scientific">Trichinella britovi</name>
    <name type="common">Parasitic roundworm</name>
    <dbReference type="NCBI Taxonomy" id="45882"/>
    <lineage>
        <taxon>Eukaryota</taxon>
        <taxon>Metazoa</taxon>
        <taxon>Ecdysozoa</taxon>
        <taxon>Nematoda</taxon>
        <taxon>Enoplea</taxon>
        <taxon>Dorylaimia</taxon>
        <taxon>Trichinellida</taxon>
        <taxon>Trichinellidae</taxon>
        <taxon>Trichinella</taxon>
    </lineage>
</organism>
<name>A0A0V1CN62_TRIBR</name>
<feature type="region of interest" description="Disordered" evidence="2">
    <location>
        <begin position="922"/>
        <end position="1090"/>
    </location>
</feature>
<evidence type="ECO:0000313" key="6">
    <source>
        <dbReference type="EMBL" id="KRY50740.1"/>
    </source>
</evidence>
<evidence type="ECO:0000256" key="1">
    <source>
        <dbReference type="ARBA" id="ARBA00009820"/>
    </source>
</evidence>
<protein>
    <submittedName>
        <fullName evidence="6">Protein TolB 2</fullName>
    </submittedName>
</protein>
<feature type="chain" id="PRO_5006876013" evidence="4">
    <location>
        <begin position="19"/>
        <end position="1211"/>
    </location>
</feature>
<dbReference type="EMBL" id="JYDI01000142">
    <property type="protein sequence ID" value="KRY50740.1"/>
    <property type="molecule type" value="Genomic_DNA"/>
</dbReference>
<feature type="compositionally biased region" description="Basic residues" evidence="2">
    <location>
        <begin position="1044"/>
        <end position="1054"/>
    </location>
</feature>
<comment type="similarity">
    <text evidence="1">Belongs to the TolB family.</text>
</comment>
<dbReference type="Pfam" id="PF07676">
    <property type="entry name" value="PD40"/>
    <property type="match status" value="3"/>
</dbReference>
<comment type="caution">
    <text evidence="6">The sequence shown here is derived from an EMBL/GenBank/DDBJ whole genome shotgun (WGS) entry which is preliminary data.</text>
</comment>
<keyword evidence="3" id="KW-1133">Transmembrane helix</keyword>
<dbReference type="AlphaFoldDB" id="A0A0V1CN62"/>
<feature type="compositionally biased region" description="Basic residues" evidence="2">
    <location>
        <begin position="602"/>
        <end position="615"/>
    </location>
</feature>
<dbReference type="InterPro" id="IPR028020">
    <property type="entry name" value="ASX_DEUBAD_dom"/>
</dbReference>
<dbReference type="InterPro" id="IPR011659">
    <property type="entry name" value="WD40"/>
</dbReference>
<feature type="domain" description="ASX DEUBAD" evidence="5">
    <location>
        <begin position="472"/>
        <end position="559"/>
    </location>
</feature>
<evidence type="ECO:0000256" key="4">
    <source>
        <dbReference type="SAM" id="SignalP"/>
    </source>
</evidence>
<feature type="transmembrane region" description="Helical" evidence="3">
    <location>
        <begin position="900"/>
        <end position="919"/>
    </location>
</feature>
<dbReference type="PANTHER" id="PTHR36842">
    <property type="entry name" value="PROTEIN TOLB HOMOLOG"/>
    <property type="match status" value="1"/>
</dbReference>
<dbReference type="Pfam" id="PF13919">
    <property type="entry name" value="ASXH"/>
    <property type="match status" value="1"/>
</dbReference>
<evidence type="ECO:0000313" key="7">
    <source>
        <dbReference type="Proteomes" id="UP000054653"/>
    </source>
</evidence>
<keyword evidence="4" id="KW-0732">Signal</keyword>
<sequence>MSCLFLFFVFLNPAPSDSKFYPQTLLYDGEIRLANVVQLTSGGVNAEAYFSFDGKKILYQGFDPHGSHRCDQIYLLNLENLTAGPQLISDGRGQTTCSFFFPDNSSFIYSTTSKAGAECPKSVCEGSSPPKQCNNSYIWNIFNGFNILLTDSTGKTHYLTDDSFYNAEGAVSPDGKSIVFTSTRGGDLDLWLMRLNGTEVVNITQLTDITGYDGGAFFSPLGDKIVYRAYHPKTAEEITNYFQLLNLSITKPLQMEIFTMNADGSDQKQVTNFGYASWAPYFYPDGSKIIFSSNHHGNHSVFNLFLIDQDGNNLEQITTNPGLDMFPMFSYDKKKLIFVSNRNGNGFNVFMADWIADSANLHTMSPMLRLFAYLCNFSNCSHCENIQSKMLKSHLRILISVLKYKLLTCTTVDNVENSPQAYHCIAQLNISCGYFVMFCYFNFAVGGGTLNVNTYASASALSCEMSRVNLLSFLGKKSVASLLTVENFSSLPADKQELLINLLPTIDQVEVERIGRKSNVLKNEYLAAACDQFKQRLISGDLLRNGYPTSKSEFRQKQRRSAPSKRDIDTKQGKAAEPRKRGRRPRQLQEESADGQQPQRENKRRGPLKKKKKQNLKASTSSGNFKIPHEKSVEKAEEKHKQTKTATGTISACSLISSATQAVQGGRKCSDVQISATKFPHYNRKCDEIAKVSSSSIYASDSEPCTSGQSMKRVLESEKLSTSSSFYPDYSRKSDLSSLPSTSKAFKPSGFVDVQKPSKMIQCVTPPRPGQVKNSLPRMLINLETKKLAVVVDGKQPTWKTWNNKTNGKPNRDAPLHANAQLFQQQSCNLSTNKKSWPQCEIEEIHHSSIRRDTKYANLRSKPDKEMNESDYNESDDHLCFQMQFFPMEALYAILESVHIYIPALVAIVCIVVIFYFGVASSSSTSQPPQEYLQEMRSGRGEKTKVKLPSKSTGNKLNKTSKTAKQSSTSKASSTNNNPKAKSGHVPTGAVGGQARSKGSRAREVREERANSDDVEMNEDLTNGWVTVTPRRGKQQNEIDSAKKNRKNQKKKDKRNNNKAGDEDEMGNSDRIGQSHSAKRPAAKQQKYGKVVNSNAAAELSVHSEEEIPSSRRRWQLMSRQMPLWNRRFQIQNSKFPIRRNVVSPDGSSDPFPLAFDCLCSAEPRFQFASKKKYSTPFYWSSAFRYKKLFKLWSVKFSILFFLLFTFYGRC</sequence>